<sequence length="107" mass="12076">MEASFIRELADCVLRRKHMLSAVSSIVAELDWFGPTSILQPLLDCQISILSLAQSAVTYNLCRPFFIEERTIRIRNGFHLLQHQTVDQFIPNDTVVGATDEGFIQPA</sequence>
<dbReference type="EMBL" id="HACM01003643">
    <property type="protein sequence ID" value="CRZ04085.1"/>
    <property type="molecule type" value="Transcribed_RNA"/>
</dbReference>
<dbReference type="AlphaFoldDB" id="A0A0H5QPQ6"/>
<reference evidence="1" key="1">
    <citation type="submission" date="2015-04" db="EMBL/GenBank/DDBJ databases">
        <title>The genome sequence of the plant pathogenic Rhizarian Plasmodiophora brassicae reveals insights in its biotrophic life cycle and the origin of chitin synthesis.</title>
        <authorList>
            <person name="Schwelm A."/>
            <person name="Fogelqvist J."/>
            <person name="Knaust A."/>
            <person name="Julke S."/>
            <person name="Lilja T."/>
            <person name="Dhandapani V."/>
            <person name="Bonilla-Rosso G."/>
            <person name="Karlsson M."/>
            <person name="Shevchenko A."/>
            <person name="Choi S.R."/>
            <person name="Kim H.G."/>
            <person name="Park J.Y."/>
            <person name="Lim Y.P."/>
            <person name="Ludwig-Muller J."/>
            <person name="Dixelius C."/>
        </authorList>
    </citation>
    <scope>NUCLEOTIDE SEQUENCE</scope>
    <source>
        <tissue evidence="1">Potato root galls</tissue>
    </source>
</reference>
<name>A0A0H5QPQ6_9EUKA</name>
<accession>A0A0H5QPQ6</accession>
<organism evidence="1">
    <name type="scientific">Spongospora subterranea</name>
    <dbReference type="NCBI Taxonomy" id="70186"/>
    <lineage>
        <taxon>Eukaryota</taxon>
        <taxon>Sar</taxon>
        <taxon>Rhizaria</taxon>
        <taxon>Endomyxa</taxon>
        <taxon>Phytomyxea</taxon>
        <taxon>Plasmodiophorida</taxon>
        <taxon>Plasmodiophoridae</taxon>
        <taxon>Spongospora</taxon>
    </lineage>
</organism>
<evidence type="ECO:0000313" key="1">
    <source>
        <dbReference type="EMBL" id="CRZ04085.1"/>
    </source>
</evidence>
<protein>
    <submittedName>
        <fullName evidence="1">Uncharacterized protein</fullName>
    </submittedName>
</protein>
<proteinExistence type="predicted"/>